<dbReference type="EMBL" id="GECU01007208">
    <property type="protein sequence ID" value="JAT00499.1"/>
    <property type="molecule type" value="Transcribed_RNA"/>
</dbReference>
<feature type="domain" description="Reverse transcriptase" evidence="8">
    <location>
        <begin position="231"/>
        <end position="410"/>
    </location>
</feature>
<keyword evidence="6" id="KW-0695">RNA-directed DNA polymerase</keyword>
<dbReference type="InterPro" id="IPR041577">
    <property type="entry name" value="RT_RNaseH_2"/>
</dbReference>
<dbReference type="GO" id="GO:0003964">
    <property type="term" value="F:RNA-directed DNA polymerase activity"/>
    <property type="evidence" value="ECO:0007669"/>
    <property type="project" value="UniProtKB-KW"/>
</dbReference>
<dbReference type="InterPro" id="IPR041588">
    <property type="entry name" value="Integrase_H2C2"/>
</dbReference>
<evidence type="ECO:0000256" key="4">
    <source>
        <dbReference type="ARBA" id="ARBA00022722"/>
    </source>
</evidence>
<dbReference type="Gene3D" id="3.10.10.10">
    <property type="entry name" value="HIV Type 1 Reverse Transcriptase, subunit A, domain 1"/>
    <property type="match status" value="1"/>
</dbReference>
<evidence type="ECO:0000256" key="7">
    <source>
        <dbReference type="ARBA" id="ARBA00023268"/>
    </source>
</evidence>
<keyword evidence="3" id="KW-0548">Nucleotidyltransferase</keyword>
<dbReference type="GO" id="GO:0015074">
    <property type="term" value="P:DNA integration"/>
    <property type="evidence" value="ECO:0007669"/>
    <property type="project" value="InterPro"/>
</dbReference>
<accession>A0A1B6JMN7</accession>
<dbReference type="SUPFAM" id="SSF53098">
    <property type="entry name" value="Ribonuclease H-like"/>
    <property type="match status" value="1"/>
</dbReference>
<dbReference type="Gene3D" id="2.40.70.10">
    <property type="entry name" value="Acid Proteases"/>
    <property type="match status" value="1"/>
</dbReference>
<dbReference type="Gene3D" id="3.10.20.370">
    <property type="match status" value="1"/>
</dbReference>
<reference evidence="10" key="1">
    <citation type="submission" date="2015-11" db="EMBL/GenBank/DDBJ databases">
        <title>De novo transcriptome assembly of four potential Pierce s Disease insect vectors from Arizona vineyards.</title>
        <authorList>
            <person name="Tassone E.E."/>
        </authorList>
    </citation>
    <scope>NUCLEOTIDE SEQUENCE</scope>
</reference>
<dbReference type="SUPFAM" id="SSF50630">
    <property type="entry name" value="Acid proteases"/>
    <property type="match status" value="1"/>
</dbReference>
<evidence type="ECO:0000256" key="6">
    <source>
        <dbReference type="ARBA" id="ARBA00022918"/>
    </source>
</evidence>
<dbReference type="GO" id="GO:0004519">
    <property type="term" value="F:endonuclease activity"/>
    <property type="evidence" value="ECO:0007669"/>
    <property type="project" value="UniProtKB-KW"/>
</dbReference>
<keyword evidence="7" id="KW-0511">Multifunctional enzyme</keyword>
<evidence type="ECO:0000256" key="1">
    <source>
        <dbReference type="ARBA" id="ARBA00012493"/>
    </source>
</evidence>
<dbReference type="CDD" id="cd01647">
    <property type="entry name" value="RT_LTR"/>
    <property type="match status" value="1"/>
</dbReference>
<dbReference type="PANTHER" id="PTHR37984">
    <property type="entry name" value="PROTEIN CBG26694"/>
    <property type="match status" value="1"/>
</dbReference>
<dbReference type="Gene3D" id="3.30.70.270">
    <property type="match status" value="2"/>
</dbReference>
<dbReference type="Pfam" id="PF00665">
    <property type="entry name" value="rve"/>
    <property type="match status" value="1"/>
</dbReference>
<dbReference type="PROSITE" id="PS50878">
    <property type="entry name" value="RT_POL"/>
    <property type="match status" value="1"/>
</dbReference>
<dbReference type="Pfam" id="PF17919">
    <property type="entry name" value="RT_RNaseH_2"/>
    <property type="match status" value="1"/>
</dbReference>
<dbReference type="Gene3D" id="3.30.420.10">
    <property type="entry name" value="Ribonuclease H-like superfamily/Ribonuclease H"/>
    <property type="match status" value="1"/>
</dbReference>
<evidence type="ECO:0000256" key="3">
    <source>
        <dbReference type="ARBA" id="ARBA00022695"/>
    </source>
</evidence>
<sequence length="1066" mass="119254">MSLAEKGNLRLRTVSSVCPYINILVGDSVHKALVDSGSACSLISSRLFEAISRLGLVKHTEESSLTCWTASNSPLPISRKASIKFKVECFSWVWSFLVAQDLSMDCILGADFIQKTGLVLDLQAGQSYFRFNRRVSVPFSDNFKSTPQVGEVECEEGSAPGDPFGHLDEEQAGVLRELCSRFPEVLTPKLGSTHLIEYEIRLTDTQPVRSHPYKLAPPKMEVMRGIIKDLLDQGVIEPSNSSYASPAFLVPKPNGKHRMVVDLRKLNAKIEIDSVPLPDLHSAFDWFGKAKFFTIFDLNQAYYQIPLKKESRPLTAFCVPWNLYQYRSVPMGLAVGAQTLTRLLDSIFHDVKFKYVFNYLDDLLVYSESFTEHVKHLEEVLVRLGRAGLTVNPEKVSYAKSEISFLGHLVSSRGVSIDPARTQGIRDFPPPKDAKGVARFIGMVNFYRRFIPDFAEVAAPLNALRRKDAKFVWGEDQERAFQLLREAIIQPPVLRIPDFSRPFILQTDSSSCAVGAVLSQEFDGARQPIAFASRTLTLQEKKSSIYELECLAVVFGMDKFRRFLEHSEFLLETDNQALSWLLAHPRQLGKIGRWVVKIAAFKFRVQHIRGTQNVVADALSRMYHLPSDPVDSQAPLCGTVMLDFPAAFESFGSHQLQDPELSNIIGELQEGEAHSPYFLSKGVLCCRARRGGGPKIVLPSALIPMVFSYFHVSPVGGHLGIHKTIAKIRDKFIWKSMDRDIAGRVRACHLCSVSKPAQNTKLGLLSSEVAERPLEKVFIDYVGPFPRSKSGNTSLLVAVDAFSKFCWLIPLRSATASLTVKALKSRLLQNFGVPATFVSDNGTQFVSREFHRFCFGHGIKHVTTSPYYPQPSHAERFNRNLRAALIAYHAEKQTTWDENLSWLQLAFNSALHESHDSTPFQVMFSRPPSDPLSNLWSLDSLLPVPGTPNVSDTWEAVRVKLLQSRERVRRKFNKGRIANPFQVGDLVFCKAHPVSSAVDKRAAKLCYRWTGPHRILRFLSPVTAELVDPVSGRLWRKAHVSHLKAFRGDTSGYALDTGAAAGVSGD</sequence>
<dbReference type="PROSITE" id="PS50994">
    <property type="entry name" value="INTEGRASE"/>
    <property type="match status" value="1"/>
</dbReference>
<dbReference type="FunFam" id="3.30.70.270:FF:000020">
    <property type="entry name" value="Transposon Tf2-6 polyprotein-like Protein"/>
    <property type="match status" value="1"/>
</dbReference>
<proteinExistence type="predicted"/>
<dbReference type="FunFam" id="1.10.340.70:FF:000001">
    <property type="entry name" value="Retrovirus-related Pol polyprotein from transposon gypsy-like Protein"/>
    <property type="match status" value="1"/>
</dbReference>
<evidence type="ECO:0000259" key="8">
    <source>
        <dbReference type="PROSITE" id="PS50878"/>
    </source>
</evidence>
<dbReference type="AlphaFoldDB" id="A0A1B6JMN7"/>
<keyword evidence="5" id="KW-0255">Endonuclease</keyword>
<dbReference type="Gene3D" id="1.10.340.70">
    <property type="match status" value="1"/>
</dbReference>
<dbReference type="SUPFAM" id="SSF56672">
    <property type="entry name" value="DNA/RNA polymerases"/>
    <property type="match status" value="1"/>
</dbReference>
<dbReference type="GO" id="GO:0003676">
    <property type="term" value="F:nucleic acid binding"/>
    <property type="evidence" value="ECO:0007669"/>
    <property type="project" value="InterPro"/>
</dbReference>
<dbReference type="InterPro" id="IPR050951">
    <property type="entry name" value="Retrovirus_Pol_polyprotein"/>
</dbReference>
<keyword evidence="5" id="KW-0378">Hydrolase</keyword>
<dbReference type="InterPro" id="IPR001584">
    <property type="entry name" value="Integrase_cat-core"/>
</dbReference>
<evidence type="ECO:0000256" key="2">
    <source>
        <dbReference type="ARBA" id="ARBA00022679"/>
    </source>
</evidence>
<evidence type="ECO:0000313" key="10">
    <source>
        <dbReference type="EMBL" id="JAT00499.1"/>
    </source>
</evidence>
<dbReference type="GO" id="GO:0042575">
    <property type="term" value="C:DNA polymerase complex"/>
    <property type="evidence" value="ECO:0007669"/>
    <property type="project" value="UniProtKB-ARBA"/>
</dbReference>
<feature type="domain" description="Integrase catalytic" evidence="9">
    <location>
        <begin position="769"/>
        <end position="927"/>
    </location>
</feature>
<dbReference type="FunFam" id="3.10.20.370:FF:000001">
    <property type="entry name" value="Retrovirus-related Pol polyprotein from transposon 17.6-like protein"/>
    <property type="match status" value="1"/>
</dbReference>
<dbReference type="CDD" id="cd09274">
    <property type="entry name" value="RNase_HI_RT_Ty3"/>
    <property type="match status" value="1"/>
</dbReference>
<name>A0A1B6JMN7_9HEMI</name>
<dbReference type="CDD" id="cd00303">
    <property type="entry name" value="retropepsin_like"/>
    <property type="match status" value="1"/>
</dbReference>
<dbReference type="PANTHER" id="PTHR37984:SF5">
    <property type="entry name" value="PROTEIN NYNRIN-LIKE"/>
    <property type="match status" value="1"/>
</dbReference>
<evidence type="ECO:0000259" key="9">
    <source>
        <dbReference type="PROSITE" id="PS50994"/>
    </source>
</evidence>
<keyword evidence="4" id="KW-0540">Nuclease</keyword>
<protein>
    <recommendedName>
        <fullName evidence="1">RNA-directed DNA polymerase</fullName>
        <ecNumber evidence="1">2.7.7.49</ecNumber>
    </recommendedName>
</protein>
<dbReference type="Pfam" id="PF00078">
    <property type="entry name" value="RVT_1"/>
    <property type="match status" value="1"/>
</dbReference>
<dbReference type="InterPro" id="IPR000477">
    <property type="entry name" value="RT_dom"/>
</dbReference>
<gene>
    <name evidence="10" type="ORF">g.54777</name>
</gene>
<organism evidence="10">
    <name type="scientific">Homalodisca liturata</name>
    <dbReference type="NCBI Taxonomy" id="320908"/>
    <lineage>
        <taxon>Eukaryota</taxon>
        <taxon>Metazoa</taxon>
        <taxon>Ecdysozoa</taxon>
        <taxon>Arthropoda</taxon>
        <taxon>Hexapoda</taxon>
        <taxon>Insecta</taxon>
        <taxon>Pterygota</taxon>
        <taxon>Neoptera</taxon>
        <taxon>Paraneoptera</taxon>
        <taxon>Hemiptera</taxon>
        <taxon>Auchenorrhyncha</taxon>
        <taxon>Membracoidea</taxon>
        <taxon>Cicadellidae</taxon>
        <taxon>Cicadellinae</taxon>
        <taxon>Proconiini</taxon>
        <taxon>Homalodisca</taxon>
    </lineage>
</organism>
<keyword evidence="2" id="KW-0808">Transferase</keyword>
<dbReference type="InterPro" id="IPR043502">
    <property type="entry name" value="DNA/RNA_pol_sf"/>
</dbReference>
<dbReference type="InterPro" id="IPR036397">
    <property type="entry name" value="RNaseH_sf"/>
</dbReference>
<dbReference type="InterPro" id="IPR043128">
    <property type="entry name" value="Rev_trsase/Diguanyl_cyclase"/>
</dbReference>
<dbReference type="Pfam" id="PF17921">
    <property type="entry name" value="Integrase_H2C2"/>
    <property type="match status" value="1"/>
</dbReference>
<evidence type="ECO:0000256" key="5">
    <source>
        <dbReference type="ARBA" id="ARBA00022759"/>
    </source>
</evidence>
<dbReference type="InterPro" id="IPR012337">
    <property type="entry name" value="RNaseH-like_sf"/>
</dbReference>
<dbReference type="EC" id="2.7.7.49" evidence="1"/>
<dbReference type="InterPro" id="IPR021109">
    <property type="entry name" value="Peptidase_aspartic_dom_sf"/>
</dbReference>